<keyword evidence="3 6" id="KW-0238">DNA-binding</keyword>
<dbReference type="GO" id="GO:0003677">
    <property type="term" value="F:DNA binding"/>
    <property type="evidence" value="ECO:0007669"/>
    <property type="project" value="UniProtKB-KW"/>
</dbReference>
<proteinExistence type="predicted"/>
<dbReference type="AlphaFoldDB" id="A0A9K3JG45"/>
<keyword evidence="7" id="KW-1185">Reference proteome</keyword>
<dbReference type="PANTHER" id="PTHR31920:SF101">
    <property type="entry name" value="DNA-BINDING PSEUDOBARREL DOMAIN-CONTAINING PROTEIN-RELATED"/>
    <property type="match status" value="1"/>
</dbReference>
<dbReference type="Gramene" id="mRNA:HanXRQr2_Chr03g0110511">
    <property type="protein sequence ID" value="mRNA:HanXRQr2_Chr03g0110511"/>
    <property type="gene ID" value="HanXRQr2_Chr03g0110511"/>
</dbReference>
<evidence type="ECO:0000256" key="1">
    <source>
        <dbReference type="ARBA" id="ARBA00004123"/>
    </source>
</evidence>
<dbReference type="InterPro" id="IPR050655">
    <property type="entry name" value="Plant_B3_domain"/>
</dbReference>
<dbReference type="Proteomes" id="UP000215914">
    <property type="component" value="Unassembled WGS sequence"/>
</dbReference>
<evidence type="ECO:0000256" key="4">
    <source>
        <dbReference type="ARBA" id="ARBA00023163"/>
    </source>
</evidence>
<dbReference type="GO" id="GO:0005634">
    <property type="term" value="C:nucleus"/>
    <property type="evidence" value="ECO:0007669"/>
    <property type="project" value="UniProtKB-SubCell"/>
</dbReference>
<protein>
    <submittedName>
        <fullName evidence="6">DNA-binding pseudobarrel domain superfamily</fullName>
    </submittedName>
</protein>
<organism evidence="6 7">
    <name type="scientific">Helianthus annuus</name>
    <name type="common">Common sunflower</name>
    <dbReference type="NCBI Taxonomy" id="4232"/>
    <lineage>
        <taxon>Eukaryota</taxon>
        <taxon>Viridiplantae</taxon>
        <taxon>Streptophyta</taxon>
        <taxon>Embryophyta</taxon>
        <taxon>Tracheophyta</taxon>
        <taxon>Spermatophyta</taxon>
        <taxon>Magnoliopsida</taxon>
        <taxon>eudicotyledons</taxon>
        <taxon>Gunneridae</taxon>
        <taxon>Pentapetalae</taxon>
        <taxon>asterids</taxon>
        <taxon>campanulids</taxon>
        <taxon>Asterales</taxon>
        <taxon>Asteraceae</taxon>
        <taxon>Asteroideae</taxon>
        <taxon>Heliantheae alliance</taxon>
        <taxon>Heliantheae</taxon>
        <taxon>Helianthus</taxon>
    </lineage>
</organism>
<evidence type="ECO:0000256" key="5">
    <source>
        <dbReference type="ARBA" id="ARBA00023242"/>
    </source>
</evidence>
<dbReference type="PANTHER" id="PTHR31920">
    <property type="entry name" value="B3 DOMAIN-CONTAINING"/>
    <property type="match status" value="1"/>
</dbReference>
<evidence type="ECO:0000256" key="2">
    <source>
        <dbReference type="ARBA" id="ARBA00023015"/>
    </source>
</evidence>
<evidence type="ECO:0000256" key="3">
    <source>
        <dbReference type="ARBA" id="ARBA00023125"/>
    </source>
</evidence>
<evidence type="ECO:0000313" key="7">
    <source>
        <dbReference type="Proteomes" id="UP000215914"/>
    </source>
</evidence>
<keyword evidence="2" id="KW-0805">Transcription regulation</keyword>
<comment type="caution">
    <text evidence="6">The sequence shown here is derived from an EMBL/GenBank/DDBJ whole genome shotgun (WGS) entry which is preliminary data.</text>
</comment>
<sequence length="316" mass="36192">MALPSDATAKLWSVYKAPTNVLIETEDERTFIIFISEAKGNFFLFNGWSDVFTHLGLKTGYLVMTPLDSTRFKLTYFVNGVSPTCFWISMVPTASHFTVIPDCILPKSHDYTFTDLISTIHLGNKKFHIRVETFNGKVCFTNGIDVIVTQYQLEVGSYFLFTKWFGHSFHLRIFGKNGLEMNFDDVHVDDADIPPIDYVQDVALTAVAEQANGHIIRFVRMAADYFRLPDDVSRKAKLDFGLKSITIRLLHLNPHKEFPNGTRREKRGKGYRYALKRWSRFMNIAGIKVGDTVYFCFDETKQVLSVERVVPPVSRS</sequence>
<evidence type="ECO:0000313" key="6">
    <source>
        <dbReference type="EMBL" id="KAF5814389.1"/>
    </source>
</evidence>
<accession>A0A9K3JG45</accession>
<name>A0A9K3JG45_HELAN</name>
<reference evidence="6" key="2">
    <citation type="submission" date="2020-06" db="EMBL/GenBank/DDBJ databases">
        <title>Helianthus annuus Genome sequencing and assembly Release 2.</title>
        <authorList>
            <person name="Gouzy J."/>
            <person name="Langlade N."/>
            <person name="Munos S."/>
        </authorList>
    </citation>
    <scope>NUCLEOTIDE SEQUENCE</scope>
    <source>
        <tissue evidence="6">Leaves</tissue>
    </source>
</reference>
<dbReference type="InterPro" id="IPR015300">
    <property type="entry name" value="DNA-bd_pseudobarrel_sf"/>
</dbReference>
<comment type="subcellular location">
    <subcellularLocation>
        <location evidence="1">Nucleus</location>
    </subcellularLocation>
</comment>
<dbReference type="SUPFAM" id="SSF101936">
    <property type="entry name" value="DNA-binding pseudobarrel domain"/>
    <property type="match status" value="1"/>
</dbReference>
<keyword evidence="5" id="KW-0539">Nucleus</keyword>
<keyword evidence="4" id="KW-0804">Transcription</keyword>
<reference evidence="6" key="1">
    <citation type="journal article" date="2017" name="Nature">
        <title>The sunflower genome provides insights into oil metabolism, flowering and Asterid evolution.</title>
        <authorList>
            <person name="Badouin H."/>
            <person name="Gouzy J."/>
            <person name="Grassa C.J."/>
            <person name="Murat F."/>
            <person name="Staton S.E."/>
            <person name="Cottret L."/>
            <person name="Lelandais-Briere C."/>
            <person name="Owens G.L."/>
            <person name="Carrere S."/>
            <person name="Mayjonade B."/>
            <person name="Legrand L."/>
            <person name="Gill N."/>
            <person name="Kane N.C."/>
            <person name="Bowers J.E."/>
            <person name="Hubner S."/>
            <person name="Bellec A."/>
            <person name="Berard A."/>
            <person name="Berges H."/>
            <person name="Blanchet N."/>
            <person name="Boniface M.C."/>
            <person name="Brunel D."/>
            <person name="Catrice O."/>
            <person name="Chaidir N."/>
            <person name="Claudel C."/>
            <person name="Donnadieu C."/>
            <person name="Faraut T."/>
            <person name="Fievet G."/>
            <person name="Helmstetter N."/>
            <person name="King M."/>
            <person name="Knapp S.J."/>
            <person name="Lai Z."/>
            <person name="Le Paslier M.C."/>
            <person name="Lippi Y."/>
            <person name="Lorenzon L."/>
            <person name="Mandel J.R."/>
            <person name="Marage G."/>
            <person name="Marchand G."/>
            <person name="Marquand E."/>
            <person name="Bret-Mestries E."/>
            <person name="Morien E."/>
            <person name="Nambeesan S."/>
            <person name="Nguyen T."/>
            <person name="Pegot-Espagnet P."/>
            <person name="Pouilly N."/>
            <person name="Raftis F."/>
            <person name="Sallet E."/>
            <person name="Schiex T."/>
            <person name="Thomas J."/>
            <person name="Vandecasteele C."/>
            <person name="Vares D."/>
            <person name="Vear F."/>
            <person name="Vautrin S."/>
            <person name="Crespi M."/>
            <person name="Mangin B."/>
            <person name="Burke J.M."/>
            <person name="Salse J."/>
            <person name="Munos S."/>
            <person name="Vincourt P."/>
            <person name="Rieseberg L.H."/>
            <person name="Langlade N.B."/>
        </authorList>
    </citation>
    <scope>NUCLEOTIDE SEQUENCE</scope>
    <source>
        <tissue evidence="6">Leaves</tissue>
    </source>
</reference>
<dbReference type="EMBL" id="MNCJ02000318">
    <property type="protein sequence ID" value="KAF5814389.1"/>
    <property type="molecule type" value="Genomic_DNA"/>
</dbReference>
<gene>
    <name evidence="6" type="ORF">HanXRQr2_Chr03g0110511</name>
</gene>